<dbReference type="RefSeq" id="WP_419192668.1">
    <property type="nucleotide sequence ID" value="NZ_CP036279.1"/>
</dbReference>
<dbReference type="Proteomes" id="UP000317093">
    <property type="component" value="Chromosome"/>
</dbReference>
<keyword evidence="10" id="KW-1185">Reference proteome</keyword>
<dbReference type="SMART" id="SM00304">
    <property type="entry name" value="HAMP"/>
    <property type="match status" value="1"/>
</dbReference>
<evidence type="ECO:0000256" key="2">
    <source>
        <dbReference type="ARBA" id="ARBA00022475"/>
    </source>
</evidence>
<evidence type="ECO:0000256" key="1">
    <source>
        <dbReference type="ARBA" id="ARBA00004651"/>
    </source>
</evidence>
<dbReference type="InterPro" id="IPR001932">
    <property type="entry name" value="PPM-type_phosphatase-like_dom"/>
</dbReference>
<evidence type="ECO:0000256" key="3">
    <source>
        <dbReference type="ARBA" id="ARBA00022692"/>
    </source>
</evidence>
<dbReference type="PANTHER" id="PTHR43156">
    <property type="entry name" value="STAGE II SPORULATION PROTEIN E-RELATED"/>
    <property type="match status" value="1"/>
</dbReference>
<dbReference type="AlphaFoldDB" id="A0A518B797"/>
<dbReference type="PROSITE" id="PS50885">
    <property type="entry name" value="HAMP"/>
    <property type="match status" value="1"/>
</dbReference>
<dbReference type="GO" id="GO:0007165">
    <property type="term" value="P:signal transduction"/>
    <property type="evidence" value="ECO:0007669"/>
    <property type="project" value="InterPro"/>
</dbReference>
<dbReference type="Gene3D" id="6.10.340.10">
    <property type="match status" value="1"/>
</dbReference>
<dbReference type="SUPFAM" id="SSF81606">
    <property type="entry name" value="PP2C-like"/>
    <property type="match status" value="1"/>
</dbReference>
<dbReference type="GO" id="GO:0005886">
    <property type="term" value="C:plasma membrane"/>
    <property type="evidence" value="ECO:0007669"/>
    <property type="project" value="UniProtKB-SubCell"/>
</dbReference>
<dbReference type="SMART" id="SM00331">
    <property type="entry name" value="PP2C_SIG"/>
    <property type="match status" value="1"/>
</dbReference>
<dbReference type="Gene3D" id="3.60.40.10">
    <property type="entry name" value="PPM-type phosphatase domain"/>
    <property type="match status" value="1"/>
</dbReference>
<reference evidence="9 10" key="1">
    <citation type="submission" date="2019-02" db="EMBL/GenBank/DDBJ databases">
        <title>Deep-cultivation of Planctomycetes and their phenomic and genomic characterization uncovers novel biology.</title>
        <authorList>
            <person name="Wiegand S."/>
            <person name="Jogler M."/>
            <person name="Boedeker C."/>
            <person name="Pinto D."/>
            <person name="Vollmers J."/>
            <person name="Rivas-Marin E."/>
            <person name="Kohn T."/>
            <person name="Peeters S.H."/>
            <person name="Heuer A."/>
            <person name="Rast P."/>
            <person name="Oberbeckmann S."/>
            <person name="Bunk B."/>
            <person name="Jeske O."/>
            <person name="Meyerdierks A."/>
            <person name="Storesund J.E."/>
            <person name="Kallscheuer N."/>
            <person name="Luecker S."/>
            <person name="Lage O.M."/>
            <person name="Pohl T."/>
            <person name="Merkel B.J."/>
            <person name="Hornburger P."/>
            <person name="Mueller R.-W."/>
            <person name="Bruemmer F."/>
            <person name="Labrenz M."/>
            <person name="Spormann A.M."/>
            <person name="Op den Camp H."/>
            <person name="Overmann J."/>
            <person name="Amann R."/>
            <person name="Jetten M.S.M."/>
            <person name="Mascher T."/>
            <person name="Medema M.H."/>
            <person name="Devos D.P."/>
            <person name="Kaster A.-K."/>
            <person name="Ovreas L."/>
            <person name="Rohde M."/>
            <person name="Galperin M.Y."/>
            <person name="Jogler C."/>
        </authorList>
    </citation>
    <scope>NUCLEOTIDE SEQUENCE [LARGE SCALE GENOMIC DNA]</scope>
    <source>
        <strain evidence="9 10">Pan216</strain>
    </source>
</reference>
<evidence type="ECO:0000256" key="7">
    <source>
        <dbReference type="SAM" id="Phobius"/>
    </source>
</evidence>
<keyword evidence="5 7" id="KW-1133">Transmembrane helix</keyword>
<comment type="subcellular location">
    <subcellularLocation>
        <location evidence="1">Cell membrane</location>
        <topology evidence="1">Multi-pass membrane protein</topology>
    </subcellularLocation>
</comment>
<dbReference type="Pfam" id="PF02743">
    <property type="entry name" value="dCache_1"/>
    <property type="match status" value="1"/>
</dbReference>
<evidence type="ECO:0000256" key="6">
    <source>
        <dbReference type="ARBA" id="ARBA00023136"/>
    </source>
</evidence>
<evidence type="ECO:0000259" key="8">
    <source>
        <dbReference type="PROSITE" id="PS50885"/>
    </source>
</evidence>
<keyword evidence="2" id="KW-1003">Cell membrane</keyword>
<dbReference type="CDD" id="cd06225">
    <property type="entry name" value="HAMP"/>
    <property type="match status" value="1"/>
</dbReference>
<feature type="domain" description="HAMP" evidence="8">
    <location>
        <begin position="374"/>
        <end position="426"/>
    </location>
</feature>
<dbReference type="CDD" id="cd12913">
    <property type="entry name" value="PDC1_MCP_like"/>
    <property type="match status" value="1"/>
</dbReference>
<evidence type="ECO:0000313" key="9">
    <source>
        <dbReference type="EMBL" id="QDU62850.1"/>
    </source>
</evidence>
<organism evidence="9 10">
    <name type="scientific">Kolteria novifilia</name>
    <dbReference type="NCBI Taxonomy" id="2527975"/>
    <lineage>
        <taxon>Bacteria</taxon>
        <taxon>Pseudomonadati</taxon>
        <taxon>Planctomycetota</taxon>
        <taxon>Planctomycetia</taxon>
        <taxon>Kolteriales</taxon>
        <taxon>Kolteriaceae</taxon>
        <taxon>Kolteria</taxon>
    </lineage>
</organism>
<dbReference type="GO" id="GO:0016791">
    <property type="term" value="F:phosphatase activity"/>
    <property type="evidence" value="ECO:0007669"/>
    <property type="project" value="TreeGrafter"/>
</dbReference>
<evidence type="ECO:0000256" key="5">
    <source>
        <dbReference type="ARBA" id="ARBA00022989"/>
    </source>
</evidence>
<sequence length="675" mass="74136">MHGHSDHPEKSDPSAPLMGILNSVSVKYSGPALLLLPVLFVVLAFAVLTQWHGRRMAQNLAGQIVDQAAHRIEAVINHYLQHAVFVTDQVAEQIAAGELDPSALRDWRPALYRQLRIDGEVNSVTYGNPRGDATWMIRYPGEEGLEYAISDAKTNGKIVEHRVGPRGELAEELDAYDYDPRVRPWYVAAVESNRPTWSPPYAWVRGDGRQATLGIAFARPIVGADGELVGVLDSDISLKDVSRFLNDARVFDSGEAFLVDRDGQLIGTSSTSPVIDEDGSRVMATSSPSELIREVAEGITADLRPQRTQLSVDGEPFVVDVRPLRNPWDLPWTLAVVVPDSEIMAGVNSLQTQGWIVGGVVSWLTLCLGVFAAWSIVGPVTQLAAAVKTMGKGNLDDPVRVGGHLEFVQLSDELNQMCAALKDRMRLRNSLALAMEIQQKLLPQDEPSVNGLEIAGHSTYCDETGGDYYDFLELSPTSPDELVVAVGDVMGHGIAAALVMATARGILRSHAREDDSLGEWLTAVNDLLVEDTAGERFMTMVLLFIDAQKRRVRMASAGHDSPIIFDPRTESFLEMEDVSGVPLGLFEEQEFAEANQEDLPPGTIILVGTDGLWESHNEADEQYGKERLFSIIRTHADRPVKEISQAIRDDLYQFRGDAKQADDITLVMVKLVDRS</sequence>
<dbReference type="InterPro" id="IPR052016">
    <property type="entry name" value="Bact_Sigma-Reg"/>
</dbReference>
<dbReference type="Gene3D" id="3.30.450.20">
    <property type="entry name" value="PAS domain"/>
    <property type="match status" value="1"/>
</dbReference>
<dbReference type="Pfam" id="PF00672">
    <property type="entry name" value="HAMP"/>
    <property type="match status" value="1"/>
</dbReference>
<evidence type="ECO:0000256" key="4">
    <source>
        <dbReference type="ARBA" id="ARBA00022801"/>
    </source>
</evidence>
<dbReference type="Pfam" id="PF07228">
    <property type="entry name" value="SpoIIE"/>
    <property type="match status" value="1"/>
</dbReference>
<dbReference type="InterPro" id="IPR036457">
    <property type="entry name" value="PPM-type-like_dom_sf"/>
</dbReference>
<name>A0A518B797_9BACT</name>
<dbReference type="PANTHER" id="PTHR43156:SF2">
    <property type="entry name" value="STAGE II SPORULATION PROTEIN E"/>
    <property type="match status" value="1"/>
</dbReference>
<dbReference type="EC" id="3.1.3.3" evidence="9"/>
<dbReference type="InterPro" id="IPR033479">
    <property type="entry name" value="dCache_1"/>
</dbReference>
<keyword evidence="3 7" id="KW-0812">Transmembrane</keyword>
<protein>
    <submittedName>
        <fullName evidence="9">Phosphoserine phosphatase RsbU</fullName>
        <ecNumber evidence="9">3.1.3.3</ecNumber>
    </submittedName>
</protein>
<proteinExistence type="predicted"/>
<keyword evidence="6 7" id="KW-0472">Membrane</keyword>
<dbReference type="SUPFAM" id="SSF158472">
    <property type="entry name" value="HAMP domain-like"/>
    <property type="match status" value="1"/>
</dbReference>
<feature type="transmembrane region" description="Helical" evidence="7">
    <location>
        <begin position="354"/>
        <end position="377"/>
    </location>
</feature>
<dbReference type="KEGG" id="knv:Pan216_37220"/>
<keyword evidence="4 9" id="KW-0378">Hydrolase</keyword>
<dbReference type="InterPro" id="IPR003660">
    <property type="entry name" value="HAMP_dom"/>
</dbReference>
<accession>A0A518B797</accession>
<gene>
    <name evidence="9" type="primary">rsbU_3</name>
    <name evidence="9" type="ORF">Pan216_37220</name>
</gene>
<evidence type="ECO:0000313" key="10">
    <source>
        <dbReference type="Proteomes" id="UP000317093"/>
    </source>
</evidence>
<feature type="transmembrane region" description="Helical" evidence="7">
    <location>
        <begin position="28"/>
        <end position="48"/>
    </location>
</feature>
<dbReference type="EMBL" id="CP036279">
    <property type="protein sequence ID" value="QDU62850.1"/>
    <property type="molecule type" value="Genomic_DNA"/>
</dbReference>